<evidence type="ECO:0000313" key="3">
    <source>
        <dbReference type="EMBL" id="BAL95859.1"/>
    </source>
</evidence>
<feature type="transmembrane region" description="Helical" evidence="1">
    <location>
        <begin position="70"/>
        <end position="93"/>
    </location>
</feature>
<dbReference type="PANTHER" id="PTHR43592:SF15">
    <property type="entry name" value="CAAX AMINO TERMINAL PROTEASE FAMILY PROTEIN"/>
    <property type="match status" value="1"/>
</dbReference>
<name>I0HS72_RUBGI</name>
<accession>I0HS72</accession>
<keyword evidence="1" id="KW-1133">Transmembrane helix</keyword>
<sequence>MLRDIAAVFLLCFGLKLAATLLSLAAGWHGSVATLLGSALTLAAGFVLLKSMPDRRAGSGARWRLPGKGGAAFVVAALACLGLLLLQVMIVPAQGTWSPLLQHQGATAVVLYLLSYALIEPVGEELLFRGFLQSRMLAALGAPAALIGVNLLFSLGHWSSWTAMVFAVAFGLVLSLYRHGGGSLLACAAIHVVHNSLVYVDKYFFGVLVRV</sequence>
<evidence type="ECO:0000259" key="2">
    <source>
        <dbReference type="Pfam" id="PF02517"/>
    </source>
</evidence>
<organism evidence="3 4">
    <name type="scientific">Rubrivivax gelatinosus (strain NBRC 100245 / IL144)</name>
    <dbReference type="NCBI Taxonomy" id="983917"/>
    <lineage>
        <taxon>Bacteria</taxon>
        <taxon>Pseudomonadati</taxon>
        <taxon>Pseudomonadota</taxon>
        <taxon>Betaproteobacteria</taxon>
        <taxon>Burkholderiales</taxon>
        <taxon>Sphaerotilaceae</taxon>
        <taxon>Rubrivivax</taxon>
    </lineage>
</organism>
<evidence type="ECO:0000256" key="1">
    <source>
        <dbReference type="SAM" id="Phobius"/>
    </source>
</evidence>
<dbReference type="Proteomes" id="UP000007883">
    <property type="component" value="Chromosome"/>
</dbReference>
<dbReference type="eggNOG" id="COG1266">
    <property type="taxonomic scope" value="Bacteria"/>
</dbReference>
<dbReference type="GO" id="GO:0004175">
    <property type="term" value="F:endopeptidase activity"/>
    <property type="evidence" value="ECO:0007669"/>
    <property type="project" value="UniProtKB-ARBA"/>
</dbReference>
<dbReference type="GO" id="GO:0080120">
    <property type="term" value="P:CAAX-box protein maturation"/>
    <property type="evidence" value="ECO:0007669"/>
    <property type="project" value="UniProtKB-ARBA"/>
</dbReference>
<keyword evidence="4" id="KW-1185">Reference proteome</keyword>
<feature type="transmembrane region" description="Helical" evidence="1">
    <location>
        <begin position="135"/>
        <end position="153"/>
    </location>
</feature>
<protein>
    <recommendedName>
        <fullName evidence="2">CAAX prenyl protease 2/Lysostaphin resistance protein A-like domain-containing protein</fullName>
    </recommendedName>
</protein>
<feature type="transmembrane region" description="Helical" evidence="1">
    <location>
        <begin position="28"/>
        <end position="49"/>
    </location>
</feature>
<proteinExistence type="predicted"/>
<keyword evidence="1" id="KW-0472">Membrane</keyword>
<evidence type="ECO:0000313" key="4">
    <source>
        <dbReference type="Proteomes" id="UP000007883"/>
    </source>
</evidence>
<dbReference type="AlphaFoldDB" id="I0HS72"/>
<dbReference type="PATRIC" id="fig|983917.3.peg.2450"/>
<feature type="domain" description="CAAX prenyl protease 2/Lysostaphin resistance protein A-like" evidence="2">
    <location>
        <begin position="109"/>
        <end position="196"/>
    </location>
</feature>
<dbReference type="EMBL" id="AP012320">
    <property type="protein sequence ID" value="BAL95859.1"/>
    <property type="molecule type" value="Genomic_DNA"/>
</dbReference>
<feature type="transmembrane region" description="Helical" evidence="1">
    <location>
        <begin position="105"/>
        <end position="123"/>
    </location>
</feature>
<feature type="transmembrane region" description="Helical" evidence="1">
    <location>
        <begin position="159"/>
        <end position="177"/>
    </location>
</feature>
<dbReference type="Pfam" id="PF02517">
    <property type="entry name" value="Rce1-like"/>
    <property type="match status" value="1"/>
</dbReference>
<gene>
    <name evidence="3" type="ordered locus">RGE_25180</name>
</gene>
<dbReference type="InterPro" id="IPR003675">
    <property type="entry name" value="Rce1/LyrA-like_dom"/>
</dbReference>
<reference evidence="3 4" key="1">
    <citation type="journal article" date="2012" name="J. Bacteriol.">
        <title>Complete genome sequence of phototrophic betaproteobacterium Rubrivivax gelatinosus IL144.</title>
        <authorList>
            <person name="Nagashima S."/>
            <person name="Kamimura A."/>
            <person name="Shimizu T."/>
            <person name="Nakamura-isaki S."/>
            <person name="Aono E."/>
            <person name="Sakamoto K."/>
            <person name="Ichikawa N."/>
            <person name="Nakazawa H."/>
            <person name="Sekine M."/>
            <person name="Yamazaki S."/>
            <person name="Fujita N."/>
            <person name="Shimada K."/>
            <person name="Hanada S."/>
            <person name="Nagashima K.V.P."/>
        </authorList>
    </citation>
    <scope>NUCLEOTIDE SEQUENCE [LARGE SCALE GENOMIC DNA]</scope>
    <source>
        <strain evidence="4">NBRC 100245 / IL144</strain>
    </source>
</reference>
<dbReference type="PANTHER" id="PTHR43592">
    <property type="entry name" value="CAAX AMINO TERMINAL PROTEASE"/>
    <property type="match status" value="1"/>
</dbReference>
<keyword evidence="1" id="KW-0812">Transmembrane</keyword>
<dbReference type="KEGG" id="rge:RGE_25180"/>
<dbReference type="HOGENOM" id="CLU_1304122_0_0_4"/>